<evidence type="ECO:0000313" key="7">
    <source>
        <dbReference type="EMBL" id="AEA33168.1"/>
    </source>
</evidence>
<evidence type="ECO:0000256" key="2">
    <source>
        <dbReference type="ARBA" id="ARBA00022475"/>
    </source>
</evidence>
<evidence type="ECO:0000313" key="8">
    <source>
        <dbReference type="Proteomes" id="UP000008139"/>
    </source>
</evidence>
<keyword evidence="5 6" id="KW-0472">Membrane</keyword>
<comment type="subcellular location">
    <subcellularLocation>
        <location evidence="1">Cell membrane</location>
        <topology evidence="1">Multi-pass membrane protein</topology>
    </subcellularLocation>
</comment>
<dbReference type="Proteomes" id="UP000008139">
    <property type="component" value="Chromosome"/>
</dbReference>
<dbReference type="GO" id="GO:0005886">
    <property type="term" value="C:plasma membrane"/>
    <property type="evidence" value="ECO:0007669"/>
    <property type="project" value="UniProtKB-SubCell"/>
</dbReference>
<reference evidence="8" key="2">
    <citation type="submission" date="2011-03" db="EMBL/GenBank/DDBJ databases">
        <title>The complete genome of Hippea maritima DSM 10411.</title>
        <authorList>
            <consortium name="US DOE Joint Genome Institute (JGI-PGF)"/>
            <person name="Lucas S."/>
            <person name="Copeland A."/>
            <person name="Lapidus A."/>
            <person name="Bruce D."/>
            <person name="Goodwin L."/>
            <person name="Pitluck S."/>
            <person name="Peters L."/>
            <person name="Kyrpides N."/>
            <person name="Mavromatis K."/>
            <person name="Pagani I."/>
            <person name="Ivanova N."/>
            <person name="Mikhailova N."/>
            <person name="Lu M."/>
            <person name="Detter J.C."/>
            <person name="Tapia R."/>
            <person name="Han C."/>
            <person name="Land M."/>
            <person name="Hauser L."/>
            <person name="Markowitz V."/>
            <person name="Cheng J.-F."/>
            <person name="Hugenholtz P."/>
            <person name="Woyke T."/>
            <person name="Wu D."/>
            <person name="Spring S."/>
            <person name="Schroeder M."/>
            <person name="Brambilla E."/>
            <person name="Klenk H.-P."/>
            <person name="Eisen J.A."/>
        </authorList>
    </citation>
    <scope>NUCLEOTIDE SEQUENCE [LARGE SCALE GENOMIC DNA]</scope>
    <source>
        <strain evidence="8">ATCC 700847 / DSM 10411 / MH2</strain>
    </source>
</reference>
<keyword evidence="8" id="KW-1185">Reference proteome</keyword>
<keyword evidence="4 6" id="KW-1133">Transmembrane helix</keyword>
<feature type="transmembrane region" description="Helical" evidence="6">
    <location>
        <begin position="114"/>
        <end position="133"/>
    </location>
</feature>
<evidence type="ECO:0000256" key="4">
    <source>
        <dbReference type="ARBA" id="ARBA00022989"/>
    </source>
</evidence>
<dbReference type="GO" id="GO:0006865">
    <property type="term" value="P:amino acid transport"/>
    <property type="evidence" value="ECO:0007669"/>
    <property type="project" value="InterPro"/>
</dbReference>
<dbReference type="STRING" id="760142.Hipma_0190"/>
<dbReference type="OrthoDB" id="7874789at2"/>
<feature type="transmembrane region" description="Helical" evidence="6">
    <location>
        <begin position="41"/>
        <end position="67"/>
    </location>
</feature>
<dbReference type="EMBL" id="CP002606">
    <property type="protein sequence ID" value="AEA33168.1"/>
    <property type="molecule type" value="Genomic_DNA"/>
</dbReference>
<dbReference type="Pfam" id="PF01810">
    <property type="entry name" value="LysE"/>
    <property type="match status" value="1"/>
</dbReference>
<dbReference type="eggNOG" id="COG1280">
    <property type="taxonomic scope" value="Bacteria"/>
</dbReference>
<dbReference type="InParanoid" id="F2LXI2"/>
<dbReference type="KEGG" id="hmr:Hipma_0190"/>
<dbReference type="InterPro" id="IPR001123">
    <property type="entry name" value="LeuE-type"/>
</dbReference>
<feature type="transmembrane region" description="Helical" evidence="6">
    <location>
        <begin position="195"/>
        <end position="213"/>
    </location>
</feature>
<dbReference type="RefSeq" id="WP_013681213.1">
    <property type="nucleotide sequence ID" value="NC_015318.1"/>
</dbReference>
<organism evidence="7 8">
    <name type="scientific">Hippea maritima (strain ATCC 700847 / DSM 10411 / MH2)</name>
    <dbReference type="NCBI Taxonomy" id="760142"/>
    <lineage>
        <taxon>Bacteria</taxon>
        <taxon>Pseudomonadati</taxon>
        <taxon>Campylobacterota</taxon>
        <taxon>Desulfurellia</taxon>
        <taxon>Desulfurellales</taxon>
        <taxon>Hippeaceae</taxon>
        <taxon>Hippea</taxon>
    </lineage>
</organism>
<evidence type="ECO:0000256" key="5">
    <source>
        <dbReference type="ARBA" id="ARBA00023136"/>
    </source>
</evidence>
<evidence type="ECO:0000256" key="6">
    <source>
        <dbReference type="SAM" id="Phobius"/>
    </source>
</evidence>
<dbReference type="PANTHER" id="PTHR38825:SF2">
    <property type="entry name" value="LYSINE TRANSPORTER LYSE"/>
    <property type="match status" value="1"/>
</dbReference>
<feature type="transmembrane region" description="Helical" evidence="6">
    <location>
        <begin position="6"/>
        <end position="29"/>
    </location>
</feature>
<reference evidence="7 8" key="1">
    <citation type="journal article" date="2011" name="Stand. Genomic Sci.">
        <title>Complete genome sequence of the thermophilic sulfur-reducer Hippea maritima type strain (MH(2)).</title>
        <authorList>
            <person name="Huntemann M."/>
            <person name="Lu M."/>
            <person name="Nolan M."/>
            <person name="Lapidus A."/>
            <person name="Lucas S."/>
            <person name="Hammon N."/>
            <person name="Deshpande S."/>
            <person name="Cheng J.F."/>
            <person name="Tapia R."/>
            <person name="Han C."/>
            <person name="Goodwin L."/>
            <person name="Pitluck S."/>
            <person name="Liolios K."/>
            <person name="Pagani I."/>
            <person name="Ivanova N."/>
            <person name="Ovchinikova G."/>
            <person name="Pati A."/>
            <person name="Chen A."/>
            <person name="Palaniappan K."/>
            <person name="Land M."/>
            <person name="Hauser L."/>
            <person name="Jeffries C.D."/>
            <person name="Detter J.C."/>
            <person name="Brambilla E.M."/>
            <person name="Rohde M."/>
            <person name="Spring S."/>
            <person name="Goker M."/>
            <person name="Woyke T."/>
            <person name="Bristow J."/>
            <person name="Eisen J.A."/>
            <person name="Markowitz V."/>
            <person name="Hugenholtz P."/>
            <person name="Kyrpides N.C."/>
            <person name="Klenk H.P."/>
            <person name="Mavromatis K."/>
        </authorList>
    </citation>
    <scope>NUCLEOTIDE SEQUENCE [LARGE SCALE GENOMIC DNA]</scope>
    <source>
        <strain evidence="8">ATCC 700847 / DSM 10411 / MH2</strain>
    </source>
</reference>
<evidence type="ECO:0000256" key="3">
    <source>
        <dbReference type="ARBA" id="ARBA00022692"/>
    </source>
</evidence>
<gene>
    <name evidence="7" type="ordered locus">Hipma_0190</name>
</gene>
<feature type="transmembrane region" description="Helical" evidence="6">
    <location>
        <begin position="153"/>
        <end position="174"/>
    </location>
</feature>
<evidence type="ECO:0000256" key="1">
    <source>
        <dbReference type="ARBA" id="ARBA00004651"/>
    </source>
</evidence>
<feature type="transmembrane region" description="Helical" evidence="6">
    <location>
        <begin position="73"/>
        <end position="93"/>
    </location>
</feature>
<name>F2LXI2_HIPMA</name>
<keyword evidence="2" id="KW-1003">Cell membrane</keyword>
<sequence length="218" mass="24696">MEFILLLFSSYIIGLITAIPIGPIQIEMAKRSISGYVKESIMVALGSTISDLIYGFIAIFGIAPFLADKEIEALFLFIGGIILIILGLYTLIYSNRYTENNIKKAKLFKIHTSFFIGLLIAITNPPIVFWWLFCFEFLKDINIMESIKTPYSIAFLLSAGVGIVSYLISMALLINKIGKILTYKTEHKINKAFGIFLIVISFYFLFKSVQTYFNFITK</sequence>
<accession>F2LXI2</accession>
<dbReference type="PANTHER" id="PTHR38825">
    <property type="entry name" value="LYSINE EXPORTER PROTEIN (LYSE/YGGA)"/>
    <property type="match status" value="1"/>
</dbReference>
<dbReference type="AlphaFoldDB" id="F2LXI2"/>
<dbReference type="HOGENOM" id="CLU_1265499_0_0_7"/>
<proteinExistence type="predicted"/>
<protein>
    <submittedName>
        <fullName evidence="7">Lysine exporter protein (LYSE/YGGA)</fullName>
    </submittedName>
</protein>
<keyword evidence="3 6" id="KW-0812">Transmembrane</keyword>